<protein>
    <submittedName>
        <fullName evidence="2">Uncharacterized protein</fullName>
    </submittedName>
</protein>
<proteinExistence type="predicted"/>
<evidence type="ECO:0000313" key="3">
    <source>
        <dbReference type="Proteomes" id="UP000577362"/>
    </source>
</evidence>
<dbReference type="Proteomes" id="UP000577362">
    <property type="component" value="Unassembled WGS sequence"/>
</dbReference>
<dbReference type="AlphaFoldDB" id="A0A840C793"/>
<organism evidence="2 3">
    <name type="scientific">Chelatococcus caeni</name>
    <dbReference type="NCBI Taxonomy" id="1348468"/>
    <lineage>
        <taxon>Bacteria</taxon>
        <taxon>Pseudomonadati</taxon>
        <taxon>Pseudomonadota</taxon>
        <taxon>Alphaproteobacteria</taxon>
        <taxon>Hyphomicrobiales</taxon>
        <taxon>Chelatococcaceae</taxon>
        <taxon>Chelatococcus</taxon>
    </lineage>
</organism>
<dbReference type="EMBL" id="JACIEN010000009">
    <property type="protein sequence ID" value="MBB4019902.1"/>
    <property type="molecule type" value="Genomic_DNA"/>
</dbReference>
<dbReference type="RefSeq" id="WP_157672273.1">
    <property type="nucleotide sequence ID" value="NZ_JACIEN010000009.1"/>
</dbReference>
<gene>
    <name evidence="2" type="ORF">GGR16_004962</name>
</gene>
<reference evidence="2 3" key="1">
    <citation type="submission" date="2020-08" db="EMBL/GenBank/DDBJ databases">
        <title>Genomic Encyclopedia of Type Strains, Phase IV (KMG-IV): sequencing the most valuable type-strain genomes for metagenomic binning, comparative biology and taxonomic classification.</title>
        <authorList>
            <person name="Goeker M."/>
        </authorList>
    </citation>
    <scope>NUCLEOTIDE SEQUENCE [LARGE SCALE GENOMIC DNA]</scope>
    <source>
        <strain evidence="2 3">DSM 103737</strain>
    </source>
</reference>
<comment type="caution">
    <text evidence="2">The sequence shown here is derived from an EMBL/GenBank/DDBJ whole genome shotgun (WGS) entry which is preliminary data.</text>
</comment>
<feature type="region of interest" description="Disordered" evidence="1">
    <location>
        <begin position="12"/>
        <end position="33"/>
    </location>
</feature>
<keyword evidence="3" id="KW-1185">Reference proteome</keyword>
<sequence length="66" mass="7113">MKNLKSVAVRVRPVPHVAASGQAQRPGTSHRPGVAMLRRAQEPIWHPEPCGLSRGELRAIVADVLG</sequence>
<name>A0A840C793_9HYPH</name>
<evidence type="ECO:0000313" key="2">
    <source>
        <dbReference type="EMBL" id="MBB4019902.1"/>
    </source>
</evidence>
<accession>A0A840C793</accession>
<evidence type="ECO:0000256" key="1">
    <source>
        <dbReference type="SAM" id="MobiDB-lite"/>
    </source>
</evidence>